<dbReference type="EMBL" id="HF571520">
    <property type="protein sequence ID" value="CCQ32415.1"/>
    <property type="molecule type" value="Genomic_DNA"/>
</dbReference>
<dbReference type="AlphaFoldDB" id="F7PHN6"/>
<evidence type="ECO:0000313" key="2">
    <source>
        <dbReference type="Proteomes" id="UP000015381"/>
    </source>
</evidence>
<gene>
    <name evidence="1" type="ORF">HTIA_0265</name>
</gene>
<reference evidence="1 2" key="1">
    <citation type="journal article" date="2014" name="Environ. Microbiol.">
        <title>Halorhabdus tiamatea: proteogenomics and glycosidase activity measurements identify the first cultivated euryarchaeon from a deep-sea anoxic brine lake as potential polysaccharide degrader.</title>
        <authorList>
            <person name="Werner J."/>
            <person name="Ferrer M."/>
            <person name="Michel G."/>
            <person name="Mann A.J."/>
            <person name="Huang S."/>
            <person name="Juarez S."/>
            <person name="Ciordia S."/>
            <person name="Albar J.P."/>
            <person name="Alcaide M."/>
            <person name="La Cono V."/>
            <person name="Yakimov M.M."/>
            <person name="Antunes A."/>
            <person name="Taborda M."/>
            <person name="Da Costa M.S."/>
            <person name="Amann R.I."/>
            <person name="Gloeckner F.O."/>
            <person name="Golyshina O.V."/>
            <person name="Golyshin P.N."/>
            <person name="Teeling H."/>
        </authorList>
    </citation>
    <scope>NUCLEOTIDE SEQUENCE [LARGE SCALE GENOMIC DNA]</scope>
    <source>
        <strain evidence="2">SARL4B</strain>
    </source>
</reference>
<dbReference type="KEGG" id="hti:HTIA_0265"/>
<evidence type="ECO:0000313" key="1">
    <source>
        <dbReference type="EMBL" id="CCQ32415.1"/>
    </source>
</evidence>
<sequence length="39" mass="4420">MLAPDLKFDTGVRRRVNHRHVSRIADSVIADGYERSIPA</sequence>
<dbReference type="HOGENOM" id="CLU_3302645_0_0_2"/>
<dbReference type="Proteomes" id="UP000015381">
    <property type="component" value="Chromosome I"/>
</dbReference>
<protein>
    <submittedName>
        <fullName evidence="1">Uncharacterized protein</fullName>
    </submittedName>
</protein>
<proteinExistence type="predicted"/>
<organism evidence="1 2">
    <name type="scientific">Halorhabdus tiamatea SARL4B</name>
    <dbReference type="NCBI Taxonomy" id="1033806"/>
    <lineage>
        <taxon>Archaea</taxon>
        <taxon>Methanobacteriati</taxon>
        <taxon>Methanobacteriota</taxon>
        <taxon>Stenosarchaea group</taxon>
        <taxon>Halobacteria</taxon>
        <taxon>Halobacteriales</taxon>
        <taxon>Haloarculaceae</taxon>
        <taxon>Halorhabdus</taxon>
    </lineage>
</organism>
<keyword evidence="2" id="KW-1185">Reference proteome</keyword>
<accession>F7PHN6</accession>
<name>F7PHN6_9EURY</name>